<dbReference type="RefSeq" id="WP_275120500.1">
    <property type="nucleotide sequence ID" value="NZ_JAOTPO010000023.1"/>
</dbReference>
<accession>A0ABT5VKC7</accession>
<dbReference type="InterPro" id="IPR001647">
    <property type="entry name" value="HTH_TetR"/>
</dbReference>
<dbReference type="PRINTS" id="PR00455">
    <property type="entry name" value="HTHTETR"/>
</dbReference>
<organism evidence="5 6">
    <name type="scientific">Alkalihalobacterium chitinilyticum</name>
    <dbReference type="NCBI Taxonomy" id="2980103"/>
    <lineage>
        <taxon>Bacteria</taxon>
        <taxon>Bacillati</taxon>
        <taxon>Bacillota</taxon>
        <taxon>Bacilli</taxon>
        <taxon>Bacillales</taxon>
        <taxon>Bacillaceae</taxon>
        <taxon>Alkalihalobacterium</taxon>
    </lineage>
</organism>
<feature type="DNA-binding region" description="H-T-H motif" evidence="3">
    <location>
        <begin position="39"/>
        <end position="58"/>
    </location>
</feature>
<dbReference type="Gene3D" id="1.10.357.10">
    <property type="entry name" value="Tetracycline Repressor, domain 2"/>
    <property type="match status" value="1"/>
</dbReference>
<name>A0ABT5VKC7_9BACI</name>
<dbReference type="Proteomes" id="UP001148125">
    <property type="component" value="Unassembled WGS sequence"/>
</dbReference>
<feature type="domain" description="HTH tetR-type" evidence="4">
    <location>
        <begin position="16"/>
        <end position="76"/>
    </location>
</feature>
<dbReference type="SUPFAM" id="SSF46689">
    <property type="entry name" value="Homeodomain-like"/>
    <property type="match status" value="1"/>
</dbReference>
<dbReference type="InterPro" id="IPR009057">
    <property type="entry name" value="Homeodomain-like_sf"/>
</dbReference>
<dbReference type="InterPro" id="IPR050624">
    <property type="entry name" value="HTH-type_Tx_Regulator"/>
</dbReference>
<protein>
    <submittedName>
        <fullName evidence="5">TetR/AcrR family transcriptional regulator</fullName>
    </submittedName>
</protein>
<comment type="caution">
    <text evidence="5">The sequence shown here is derived from an EMBL/GenBank/DDBJ whole genome shotgun (WGS) entry which is preliminary data.</text>
</comment>
<evidence type="ECO:0000313" key="6">
    <source>
        <dbReference type="Proteomes" id="UP001148125"/>
    </source>
</evidence>
<keyword evidence="6" id="KW-1185">Reference proteome</keyword>
<evidence type="ECO:0000256" key="3">
    <source>
        <dbReference type="PROSITE-ProRule" id="PRU00335"/>
    </source>
</evidence>
<evidence type="ECO:0000259" key="4">
    <source>
        <dbReference type="PROSITE" id="PS50977"/>
    </source>
</evidence>
<dbReference type="EMBL" id="JAOTPO010000023">
    <property type="protein sequence ID" value="MDE5415908.1"/>
    <property type="molecule type" value="Genomic_DNA"/>
</dbReference>
<dbReference type="PROSITE" id="PS50977">
    <property type="entry name" value="HTH_TETR_2"/>
    <property type="match status" value="1"/>
</dbReference>
<evidence type="ECO:0000313" key="5">
    <source>
        <dbReference type="EMBL" id="MDE5415908.1"/>
    </source>
</evidence>
<proteinExistence type="predicted"/>
<gene>
    <name evidence="5" type="ORF">N7Z68_21390</name>
</gene>
<dbReference type="Pfam" id="PF00440">
    <property type="entry name" value="TetR_N"/>
    <property type="match status" value="1"/>
</dbReference>
<reference evidence="5" key="1">
    <citation type="submission" date="2024-05" db="EMBL/GenBank/DDBJ databases">
        <title>Alkalihalobacillus sp. strain MEB203 novel alkaliphilic bacterium from Lonar Lake, India.</title>
        <authorList>
            <person name="Joshi A."/>
            <person name="Thite S."/>
            <person name="Mengade P."/>
        </authorList>
    </citation>
    <scope>NUCLEOTIDE SEQUENCE</scope>
    <source>
        <strain evidence="5">MEB 203</strain>
    </source>
</reference>
<evidence type="ECO:0000256" key="2">
    <source>
        <dbReference type="ARBA" id="ARBA00023125"/>
    </source>
</evidence>
<evidence type="ECO:0000256" key="1">
    <source>
        <dbReference type="ARBA" id="ARBA00022491"/>
    </source>
</evidence>
<keyword evidence="1" id="KW-0678">Repressor</keyword>
<dbReference type="PANTHER" id="PTHR43479:SF11">
    <property type="entry name" value="ACREF_ENVCD OPERON REPRESSOR-RELATED"/>
    <property type="match status" value="1"/>
</dbReference>
<keyword evidence="2 3" id="KW-0238">DNA-binding</keyword>
<sequence length="200" mass="23407">MEVNKTLHSLKAQEKEARRQLIIDAAISLFSKRPISDVSVRDIAKQAEISPALIYRHFQDRDALFVEAFVKKSEDIIKGFERMMDENGHMNAEEVGVEFVSYLLDNDLFFRMMTYFMLDTNINEKSLHNFNENIRRLLGVFDEVFKDKKTESDIRLHSHAFFAALNGVLITYRQYPGRTENQVREHMIQLAKIIGKQFQT</sequence>
<dbReference type="PANTHER" id="PTHR43479">
    <property type="entry name" value="ACREF/ENVCD OPERON REPRESSOR-RELATED"/>
    <property type="match status" value="1"/>
</dbReference>